<dbReference type="RefSeq" id="WP_204917797.1">
    <property type="nucleotide sequence ID" value="NZ_BAAAQP010000001.1"/>
</dbReference>
<proteinExistence type="predicted"/>
<dbReference type="PIRSF" id="PIRSF035170">
    <property type="entry name" value="HD_phosphohydro"/>
    <property type="match status" value="1"/>
</dbReference>
<name>A0ABS2RMN8_9ACTN</name>
<comment type="caution">
    <text evidence="1">The sequence shown here is derived from an EMBL/GenBank/DDBJ whole genome shotgun (WGS) entry which is preliminary data.</text>
</comment>
<dbReference type="PANTHER" id="PTHR21174">
    <property type="match status" value="1"/>
</dbReference>
<dbReference type="SUPFAM" id="SSF109604">
    <property type="entry name" value="HD-domain/PDEase-like"/>
    <property type="match status" value="1"/>
</dbReference>
<sequence length="229" mass="26252">MPTDLTALEEELLEAWERNLPGQRQLGAALLARYAEPHRRYHTTEHLAMVLRRIEEFADQDHDLFLVRLAAWFHDAVYAVPEGQVSNEEASARLTIRELGRTGLEQEDLNEVARLVRVTATHQPSSQDRNGDLLCDADLAILAAPAEEYRRYVEDITAEYAHVDRLDFILGRHDLLTTLSDGDIFRTAKGRRLLPQARTNLETELAALERQYRDLAGDQAAEDLWQERR</sequence>
<dbReference type="Gene3D" id="1.10.3210.10">
    <property type="entry name" value="Hypothetical protein af1432"/>
    <property type="match status" value="1"/>
</dbReference>
<dbReference type="EMBL" id="JAFBCF010000001">
    <property type="protein sequence ID" value="MBM7799204.1"/>
    <property type="molecule type" value="Genomic_DNA"/>
</dbReference>
<accession>A0ABS2RMN8</accession>
<dbReference type="Proteomes" id="UP000704762">
    <property type="component" value="Unassembled WGS sequence"/>
</dbReference>
<evidence type="ECO:0000313" key="2">
    <source>
        <dbReference type="Proteomes" id="UP000704762"/>
    </source>
</evidence>
<protein>
    <submittedName>
        <fullName evidence="1">Metal-dependent HD superfamily phosphohydrolase</fullName>
    </submittedName>
</protein>
<dbReference type="InterPro" id="IPR009218">
    <property type="entry name" value="HD_phosphohydro"/>
</dbReference>
<dbReference type="PANTHER" id="PTHR21174:SF0">
    <property type="entry name" value="HD PHOSPHOHYDROLASE FAMILY PROTEIN-RELATED"/>
    <property type="match status" value="1"/>
</dbReference>
<organism evidence="1 2">
    <name type="scientific">Microlunatus panaciterrae</name>
    <dbReference type="NCBI Taxonomy" id="400768"/>
    <lineage>
        <taxon>Bacteria</taxon>
        <taxon>Bacillati</taxon>
        <taxon>Actinomycetota</taxon>
        <taxon>Actinomycetes</taxon>
        <taxon>Propionibacteriales</taxon>
        <taxon>Propionibacteriaceae</taxon>
        <taxon>Microlunatus</taxon>
    </lineage>
</organism>
<keyword evidence="2" id="KW-1185">Reference proteome</keyword>
<gene>
    <name evidence="1" type="ORF">JOE57_002125</name>
</gene>
<reference evidence="1 2" key="1">
    <citation type="submission" date="2021-01" db="EMBL/GenBank/DDBJ databases">
        <title>Sequencing the genomes of 1000 actinobacteria strains.</title>
        <authorList>
            <person name="Klenk H.-P."/>
        </authorList>
    </citation>
    <scope>NUCLEOTIDE SEQUENCE [LARGE SCALE GENOMIC DNA]</scope>
    <source>
        <strain evidence="1 2">DSM 18662</strain>
    </source>
</reference>
<evidence type="ECO:0000313" key="1">
    <source>
        <dbReference type="EMBL" id="MBM7799204.1"/>
    </source>
</evidence>